<feature type="transmembrane region" description="Helical" evidence="8">
    <location>
        <begin position="12"/>
        <end position="34"/>
    </location>
</feature>
<dbReference type="PANTHER" id="PTHR43876:SF7">
    <property type="entry name" value="UBIQUINONE BIOSYNTHESIS MONOOXYGENASE COQ6, MITOCHONDRIAL"/>
    <property type="match status" value="1"/>
</dbReference>
<feature type="domain" description="FAD-binding" evidence="9">
    <location>
        <begin position="11"/>
        <end position="352"/>
    </location>
</feature>
<comment type="cofactor">
    <cofactor evidence="1">
        <name>FAD</name>
        <dbReference type="ChEBI" id="CHEBI:57692"/>
    </cofactor>
</comment>
<evidence type="ECO:0000256" key="4">
    <source>
        <dbReference type="ARBA" id="ARBA00022630"/>
    </source>
</evidence>
<organism evidence="10 11">
    <name type="scientific">Celeribacter arenosi</name>
    <dbReference type="NCBI Taxonomy" id="792649"/>
    <lineage>
        <taxon>Bacteria</taxon>
        <taxon>Pseudomonadati</taxon>
        <taxon>Pseudomonadota</taxon>
        <taxon>Alphaproteobacteria</taxon>
        <taxon>Rhodobacterales</taxon>
        <taxon>Roseobacteraceae</taxon>
        <taxon>Celeribacter</taxon>
    </lineage>
</organism>
<comment type="pathway">
    <text evidence="2">Cofactor biosynthesis; ubiquinone biosynthesis.</text>
</comment>
<evidence type="ECO:0000313" key="10">
    <source>
        <dbReference type="EMBL" id="GAA3854794.1"/>
    </source>
</evidence>
<keyword evidence="8" id="KW-0812">Transmembrane</keyword>
<reference evidence="11" key="1">
    <citation type="journal article" date="2019" name="Int. J. Syst. Evol. Microbiol.">
        <title>The Global Catalogue of Microorganisms (GCM) 10K type strain sequencing project: providing services to taxonomists for standard genome sequencing and annotation.</title>
        <authorList>
            <consortium name="The Broad Institute Genomics Platform"/>
            <consortium name="The Broad Institute Genome Sequencing Center for Infectious Disease"/>
            <person name="Wu L."/>
            <person name="Ma J."/>
        </authorList>
    </citation>
    <scope>NUCLEOTIDE SEQUENCE [LARGE SCALE GENOMIC DNA]</scope>
    <source>
        <strain evidence="11">JCM 17190</strain>
    </source>
</reference>
<dbReference type="SUPFAM" id="SSF51905">
    <property type="entry name" value="FAD/NAD(P)-binding domain"/>
    <property type="match status" value="1"/>
</dbReference>
<keyword evidence="11" id="KW-1185">Reference proteome</keyword>
<evidence type="ECO:0000256" key="6">
    <source>
        <dbReference type="ARBA" id="ARBA00023002"/>
    </source>
</evidence>
<keyword evidence="8" id="KW-0472">Membrane</keyword>
<dbReference type="InterPro" id="IPR002938">
    <property type="entry name" value="FAD-bd"/>
</dbReference>
<evidence type="ECO:0000259" key="9">
    <source>
        <dbReference type="Pfam" id="PF01494"/>
    </source>
</evidence>
<name>A0ABP7JTX0_9RHOB</name>
<keyword evidence="6" id="KW-0560">Oxidoreductase</keyword>
<dbReference type="NCBIfam" id="TIGR01988">
    <property type="entry name" value="Ubi-OHases"/>
    <property type="match status" value="1"/>
</dbReference>
<dbReference type="Gene3D" id="3.50.50.60">
    <property type="entry name" value="FAD/NAD(P)-binding domain"/>
    <property type="match status" value="2"/>
</dbReference>
<keyword evidence="7" id="KW-0503">Monooxygenase</keyword>
<dbReference type="PRINTS" id="PR00420">
    <property type="entry name" value="RNGMNOXGNASE"/>
</dbReference>
<keyword evidence="5" id="KW-0274">FAD</keyword>
<evidence type="ECO:0000256" key="2">
    <source>
        <dbReference type="ARBA" id="ARBA00004749"/>
    </source>
</evidence>
<accession>A0ABP7JTX0</accession>
<protein>
    <submittedName>
        <fullName evidence="10">UbiH/UbiF family hydroxylase</fullName>
    </submittedName>
</protein>
<dbReference type="Proteomes" id="UP001399917">
    <property type="component" value="Unassembled WGS sequence"/>
</dbReference>
<evidence type="ECO:0000313" key="11">
    <source>
        <dbReference type="Proteomes" id="UP001399917"/>
    </source>
</evidence>
<dbReference type="RefSeq" id="WP_344842384.1">
    <property type="nucleotide sequence ID" value="NZ_BAABDF010000001.1"/>
</dbReference>
<dbReference type="Pfam" id="PF01494">
    <property type="entry name" value="FAD_binding_3"/>
    <property type="match status" value="1"/>
</dbReference>
<evidence type="ECO:0000256" key="7">
    <source>
        <dbReference type="ARBA" id="ARBA00023033"/>
    </source>
</evidence>
<dbReference type="InterPro" id="IPR036188">
    <property type="entry name" value="FAD/NAD-bd_sf"/>
</dbReference>
<proteinExistence type="inferred from homology"/>
<gene>
    <name evidence="10" type="ORF">GCM10022404_02610</name>
</gene>
<evidence type="ECO:0000256" key="5">
    <source>
        <dbReference type="ARBA" id="ARBA00022827"/>
    </source>
</evidence>
<dbReference type="InterPro" id="IPR051205">
    <property type="entry name" value="UbiH/COQ6_monooxygenase"/>
</dbReference>
<sequence>MIANRPTREIVDVLVVGGGIAGMIAAAAFGATGYKTLMVDPARPVVSGDGAGADLRSTAFLRPARELFQRIGIWDRLLAHATPLDSLRVVDTDGTPPVVRATRQFDGRETSDEPFGWNFLNWVIRRELLNVLPTISTCEMRYGTGFKSILTRTNDAFVTLSDGSQVQAKLVVAADGRNSAVRDALGIGVQTTHYGQKSLAFTARHAVPHDNVSTEIYHEGGPFTMVPLPDIDGSPASAIVWMNKGPRAVELLHMPEADFNAAMTTRAAGLFGDMHLASARGVFPIITQTADRLAAQRVAIIAEAAHVFPPIGAQGLNTSLNDLTLLLDVLATAPDDPGANAVLDQYEKARQRDIAPRARAVDAFNRVTGGADAISKSLRLMGLRAVHDLTPIRHGVMRAGLGPRSQQS</sequence>
<evidence type="ECO:0000256" key="3">
    <source>
        <dbReference type="ARBA" id="ARBA00005349"/>
    </source>
</evidence>
<evidence type="ECO:0000256" key="1">
    <source>
        <dbReference type="ARBA" id="ARBA00001974"/>
    </source>
</evidence>
<dbReference type="EMBL" id="BAABDF010000001">
    <property type="protein sequence ID" value="GAA3854794.1"/>
    <property type="molecule type" value="Genomic_DNA"/>
</dbReference>
<comment type="caution">
    <text evidence="10">The sequence shown here is derived from an EMBL/GenBank/DDBJ whole genome shotgun (WGS) entry which is preliminary data.</text>
</comment>
<dbReference type="InterPro" id="IPR010971">
    <property type="entry name" value="UbiH/COQ6"/>
</dbReference>
<keyword evidence="8" id="KW-1133">Transmembrane helix</keyword>
<comment type="similarity">
    <text evidence="3">Belongs to the UbiH/COQ6 family.</text>
</comment>
<evidence type="ECO:0000256" key="8">
    <source>
        <dbReference type="SAM" id="Phobius"/>
    </source>
</evidence>
<dbReference type="PANTHER" id="PTHR43876">
    <property type="entry name" value="UBIQUINONE BIOSYNTHESIS MONOOXYGENASE COQ6, MITOCHONDRIAL"/>
    <property type="match status" value="1"/>
</dbReference>
<keyword evidence="4" id="KW-0285">Flavoprotein</keyword>